<accession>A0A101FS79</accession>
<evidence type="ECO:0000313" key="4">
    <source>
        <dbReference type="Proteomes" id="UP000053961"/>
    </source>
</evidence>
<dbReference type="Proteomes" id="UP000057043">
    <property type="component" value="Unassembled WGS sequence"/>
</dbReference>
<reference evidence="3" key="1">
    <citation type="journal article" date="2015" name="MBio">
        <title>Genome-resolved metagenomic analysis reveals roles for candidate phyla and other microbial community members in biogeochemical transformations in oil reservoirs.</title>
        <authorList>
            <person name="Hu P."/>
            <person name="Tom L."/>
            <person name="Singh A."/>
            <person name="Thomas B.C."/>
            <person name="Baker B.J."/>
            <person name="Piceno Y.M."/>
            <person name="Andersen G.L."/>
            <person name="Banfield J.F."/>
        </authorList>
    </citation>
    <scope>NUCLEOTIDE SEQUENCE [LARGE SCALE GENOMIC DNA]</scope>
    <source>
        <strain evidence="3">56_747</strain>
    </source>
</reference>
<dbReference type="EMBL" id="LGFT01000066">
    <property type="protein sequence ID" value="KUK43522.1"/>
    <property type="molecule type" value="Genomic_DNA"/>
</dbReference>
<dbReference type="Proteomes" id="UP000053961">
    <property type="component" value="Unassembled WGS sequence"/>
</dbReference>
<dbReference type="EMBL" id="LGHB01000051">
    <property type="protein sequence ID" value="KUK94435.1"/>
    <property type="molecule type" value="Genomic_DNA"/>
</dbReference>
<evidence type="ECO:0000313" key="3">
    <source>
        <dbReference type="EMBL" id="KUK94435.1"/>
    </source>
</evidence>
<reference evidence="4 5" key="2">
    <citation type="journal article" date="2015" name="MBio">
        <title>Genome-Resolved Metagenomic Analysis Reveals Roles for Candidate Phyla and Other Microbial Community Members in Biogeochemical Transformations in Oil Reservoirs.</title>
        <authorList>
            <person name="Hu P."/>
            <person name="Tom L."/>
            <person name="Singh A."/>
            <person name="Thomas B.C."/>
            <person name="Baker B.J."/>
            <person name="Piceno Y.M."/>
            <person name="Andersen G.L."/>
            <person name="Banfield J.F."/>
        </authorList>
    </citation>
    <scope>NUCLEOTIDE SEQUENCE [LARGE SCALE GENOMIC DNA]</scope>
    <source>
        <strain evidence="2">57_489</strain>
    </source>
</reference>
<dbReference type="PATRIC" id="fig|301375.6.peg.15"/>
<sequence>MWLFEQRKRDDRVGRLAFDAYQEYQKGEWPKSGTLQDYLDHEKGNGVRGAPLKALD</sequence>
<gene>
    <name evidence="2" type="ORF">XD72_2084</name>
    <name evidence="3" type="ORF">XE07_2159</name>
</gene>
<name>A0A101FS79_9EURY</name>
<protein>
    <submittedName>
        <fullName evidence="2">Uncharacterized protein</fullName>
    </submittedName>
</protein>
<organism evidence="2 5">
    <name type="scientific">Methanothrix harundinacea</name>
    <dbReference type="NCBI Taxonomy" id="301375"/>
    <lineage>
        <taxon>Archaea</taxon>
        <taxon>Methanobacteriati</taxon>
        <taxon>Methanobacteriota</taxon>
        <taxon>Stenosarchaea group</taxon>
        <taxon>Methanomicrobia</taxon>
        <taxon>Methanotrichales</taxon>
        <taxon>Methanotrichaceae</taxon>
        <taxon>Methanothrix</taxon>
    </lineage>
</organism>
<dbReference type="AlphaFoldDB" id="A0A101FS79"/>
<comment type="caution">
    <text evidence="2">The sequence shown here is derived from an EMBL/GenBank/DDBJ whole genome shotgun (WGS) entry which is preliminary data.</text>
</comment>
<feature type="region of interest" description="Disordered" evidence="1">
    <location>
        <begin position="31"/>
        <end position="56"/>
    </location>
</feature>
<evidence type="ECO:0000313" key="2">
    <source>
        <dbReference type="EMBL" id="KUK43522.1"/>
    </source>
</evidence>
<evidence type="ECO:0000256" key="1">
    <source>
        <dbReference type="SAM" id="MobiDB-lite"/>
    </source>
</evidence>
<proteinExistence type="predicted"/>
<evidence type="ECO:0000313" key="5">
    <source>
        <dbReference type="Proteomes" id="UP000057043"/>
    </source>
</evidence>